<dbReference type="AlphaFoldDB" id="R7YXD8"/>
<dbReference type="InterPro" id="IPR020904">
    <property type="entry name" value="Sc_DH/Rdtase_CS"/>
</dbReference>
<sequence length="89" mass="9752">MSGQIANRGLTCTAYNTSKAAVQQMCRSVAQEWGHHGIRVNTLSPGYIRTAMTDELMAAEPEVEKTWMAGALLGRLGAPEDFKALQYFC</sequence>
<dbReference type="Proteomes" id="UP000016924">
    <property type="component" value="Unassembled WGS sequence"/>
</dbReference>
<dbReference type="OMA" id="FLEMWAS"/>
<evidence type="ECO:0000256" key="1">
    <source>
        <dbReference type="ARBA" id="ARBA00006484"/>
    </source>
</evidence>
<dbReference type="STRING" id="1168221.R7YXD8"/>
<dbReference type="InterPro" id="IPR002347">
    <property type="entry name" value="SDR_fam"/>
</dbReference>
<dbReference type="Gene3D" id="3.40.50.720">
    <property type="entry name" value="NAD(P)-binding Rossmann-like Domain"/>
    <property type="match status" value="1"/>
</dbReference>
<dbReference type="GO" id="GO:0050664">
    <property type="term" value="F:oxidoreductase activity, acting on NAD(P)H, oxygen as acceptor"/>
    <property type="evidence" value="ECO:0007669"/>
    <property type="project" value="TreeGrafter"/>
</dbReference>
<accession>R7YXD8</accession>
<evidence type="ECO:0000313" key="4">
    <source>
        <dbReference type="EMBL" id="EON66336.1"/>
    </source>
</evidence>
<dbReference type="PANTHER" id="PTHR43008:SF9">
    <property type="entry name" value="OXIDOREDUCTASE"/>
    <property type="match status" value="1"/>
</dbReference>
<dbReference type="SUPFAM" id="SSF51735">
    <property type="entry name" value="NAD(P)-binding Rossmann-fold domains"/>
    <property type="match status" value="1"/>
</dbReference>
<proteinExistence type="inferred from homology"/>
<dbReference type="eggNOG" id="KOG0725">
    <property type="taxonomic scope" value="Eukaryota"/>
</dbReference>
<dbReference type="HOGENOM" id="CLU_010194_47_12_1"/>
<dbReference type="PROSITE" id="PS00061">
    <property type="entry name" value="ADH_SHORT"/>
    <property type="match status" value="1"/>
</dbReference>
<dbReference type="Pfam" id="PF13561">
    <property type="entry name" value="adh_short_C2"/>
    <property type="match status" value="1"/>
</dbReference>
<dbReference type="EMBL" id="JH767579">
    <property type="protein sequence ID" value="EON66336.1"/>
    <property type="molecule type" value="Genomic_DNA"/>
</dbReference>
<evidence type="ECO:0008006" key="6">
    <source>
        <dbReference type="Google" id="ProtNLM"/>
    </source>
</evidence>
<protein>
    <recommendedName>
        <fullName evidence="6">Gluconate 5-dehydrogenase</fullName>
    </recommendedName>
</protein>
<dbReference type="OrthoDB" id="1669814at2759"/>
<evidence type="ECO:0000256" key="2">
    <source>
        <dbReference type="ARBA" id="ARBA00022857"/>
    </source>
</evidence>
<name>R7YXD8_CONA1</name>
<dbReference type="RefSeq" id="XP_007781653.1">
    <property type="nucleotide sequence ID" value="XM_007783463.1"/>
</dbReference>
<keyword evidence="2" id="KW-0521">NADP</keyword>
<keyword evidence="5" id="KW-1185">Reference proteome</keyword>
<reference evidence="5" key="1">
    <citation type="submission" date="2012-06" db="EMBL/GenBank/DDBJ databases">
        <title>The genome sequence of Coniosporium apollinis CBS 100218.</title>
        <authorList>
            <consortium name="The Broad Institute Genome Sequencing Platform"/>
            <person name="Cuomo C."/>
            <person name="Gorbushina A."/>
            <person name="Noack S."/>
            <person name="Walker B."/>
            <person name="Young S.K."/>
            <person name="Zeng Q."/>
            <person name="Gargeya S."/>
            <person name="Fitzgerald M."/>
            <person name="Haas B."/>
            <person name="Abouelleil A."/>
            <person name="Alvarado L."/>
            <person name="Arachchi H.M."/>
            <person name="Berlin A.M."/>
            <person name="Chapman S.B."/>
            <person name="Goldberg J."/>
            <person name="Griggs A."/>
            <person name="Gujja S."/>
            <person name="Hansen M."/>
            <person name="Howarth C."/>
            <person name="Imamovic A."/>
            <person name="Larimer J."/>
            <person name="McCowan C."/>
            <person name="Montmayeur A."/>
            <person name="Murphy C."/>
            <person name="Neiman D."/>
            <person name="Pearson M."/>
            <person name="Priest M."/>
            <person name="Roberts A."/>
            <person name="Saif S."/>
            <person name="Shea T."/>
            <person name="Sisk P."/>
            <person name="Sykes S."/>
            <person name="Wortman J."/>
            <person name="Nusbaum C."/>
            <person name="Birren B."/>
        </authorList>
    </citation>
    <scope>NUCLEOTIDE SEQUENCE [LARGE SCALE GENOMIC DNA]</scope>
    <source>
        <strain evidence="5">CBS 100218</strain>
    </source>
</reference>
<comment type="similarity">
    <text evidence="1">Belongs to the short-chain dehydrogenases/reductases (SDR) family.</text>
</comment>
<evidence type="ECO:0000313" key="5">
    <source>
        <dbReference type="Proteomes" id="UP000016924"/>
    </source>
</evidence>
<organism evidence="4 5">
    <name type="scientific">Coniosporium apollinis (strain CBS 100218)</name>
    <name type="common">Rock-inhabiting black yeast</name>
    <dbReference type="NCBI Taxonomy" id="1168221"/>
    <lineage>
        <taxon>Eukaryota</taxon>
        <taxon>Fungi</taxon>
        <taxon>Dikarya</taxon>
        <taxon>Ascomycota</taxon>
        <taxon>Pezizomycotina</taxon>
        <taxon>Dothideomycetes</taxon>
        <taxon>Dothideomycetes incertae sedis</taxon>
        <taxon>Coniosporium</taxon>
    </lineage>
</organism>
<keyword evidence="3" id="KW-0560">Oxidoreductase</keyword>
<evidence type="ECO:0000256" key="3">
    <source>
        <dbReference type="ARBA" id="ARBA00023002"/>
    </source>
</evidence>
<dbReference type="InterPro" id="IPR036291">
    <property type="entry name" value="NAD(P)-bd_dom_sf"/>
</dbReference>
<dbReference type="PRINTS" id="PR00081">
    <property type="entry name" value="GDHRDH"/>
</dbReference>
<gene>
    <name evidence="4" type="ORF">W97_05729</name>
</gene>
<dbReference type="GeneID" id="19903040"/>
<dbReference type="PANTHER" id="PTHR43008">
    <property type="entry name" value="BENZIL REDUCTASE"/>
    <property type="match status" value="1"/>
</dbReference>
<dbReference type="GO" id="GO:0016616">
    <property type="term" value="F:oxidoreductase activity, acting on the CH-OH group of donors, NAD or NADP as acceptor"/>
    <property type="evidence" value="ECO:0007669"/>
    <property type="project" value="UniProtKB-ARBA"/>
</dbReference>